<sequence>MHSQFQLQNLQPEVVAVVCGFQTPGELAGKETEHYNLSIRVLKRPLLSHSDMSRTEPAISLLTLQDTSEVSMDQRRNVRAGDMGDPRKTPLTSVISGAIPMCKNPGRRKSERDVHAELVMLSALLKTSGGVCSLLLTKTEDLMFVGRCVCCRAVLSSLSCRPVRDELQASEHEGTRVYRCLPDTISRICLQECRVPPNRRSHVYHPDRTVVGSSIRCTTTPPSATRNREYTIQNVPMARGYFIEVELLTNAHCFHLYNIKITLLRFIVLKLTLTTNRDFSQESLGLVKISSARYAVFQKGAYVALQAVRHYSPDSLFKGTKQCKFPWLVNPNKASVYVVAHQEAKHVFFKELPLRVADQRKSCGAHPMRTKRGMEQRLNEREGETGYSRENPPTSGIVQQDSHLRKSRGGSGRGLDPGSPRREGSALTAQPQRPPVPLEVTFRRVAAREDSTPVVGLGRRGDETNEADNLLPPRAELDDPPPPREVAWRDVAIFVSVECFNARWHQRTACRKIPFRTMKHYDIGPMHFVQADTFKEHTEICKDSSTRSLQVLPAIPLVVSMDTGSTGEYDETDNAKDGMSAVESTNSILMRTQLLVTKKGKYNIEYETGSEDNHENSIDENEHDDSDNDEDDEGDFLSHDVNIKFTCTNMLGSDPDLMPMTSDNLVP</sequence>
<dbReference type="Proteomes" id="UP001159363">
    <property type="component" value="Chromosome 6"/>
</dbReference>
<gene>
    <name evidence="2" type="ORF">PR048_019107</name>
</gene>
<organism evidence="2 3">
    <name type="scientific">Dryococelus australis</name>
    <dbReference type="NCBI Taxonomy" id="614101"/>
    <lineage>
        <taxon>Eukaryota</taxon>
        <taxon>Metazoa</taxon>
        <taxon>Ecdysozoa</taxon>
        <taxon>Arthropoda</taxon>
        <taxon>Hexapoda</taxon>
        <taxon>Insecta</taxon>
        <taxon>Pterygota</taxon>
        <taxon>Neoptera</taxon>
        <taxon>Polyneoptera</taxon>
        <taxon>Phasmatodea</taxon>
        <taxon>Verophasmatodea</taxon>
        <taxon>Anareolatae</taxon>
        <taxon>Phasmatidae</taxon>
        <taxon>Eurycanthinae</taxon>
        <taxon>Dryococelus</taxon>
    </lineage>
</organism>
<reference evidence="2 3" key="1">
    <citation type="submission" date="2023-02" db="EMBL/GenBank/DDBJ databases">
        <title>LHISI_Scaffold_Assembly.</title>
        <authorList>
            <person name="Stuart O.P."/>
            <person name="Cleave R."/>
            <person name="Magrath M.J.L."/>
            <person name="Mikheyev A.S."/>
        </authorList>
    </citation>
    <scope>NUCLEOTIDE SEQUENCE [LARGE SCALE GENOMIC DNA]</scope>
    <source>
        <strain evidence="2">Daus_M_001</strain>
        <tissue evidence="2">Leg muscle</tissue>
    </source>
</reference>
<feature type="region of interest" description="Disordered" evidence="1">
    <location>
        <begin position="454"/>
        <end position="482"/>
    </location>
</feature>
<feature type="compositionally biased region" description="Polar residues" evidence="1">
    <location>
        <begin position="391"/>
        <end position="401"/>
    </location>
</feature>
<comment type="caution">
    <text evidence="2">The sequence shown here is derived from an EMBL/GenBank/DDBJ whole genome shotgun (WGS) entry which is preliminary data.</text>
</comment>
<evidence type="ECO:0000313" key="2">
    <source>
        <dbReference type="EMBL" id="KAJ8878529.1"/>
    </source>
</evidence>
<feature type="region of interest" description="Disordered" evidence="1">
    <location>
        <begin position="360"/>
        <end position="439"/>
    </location>
</feature>
<evidence type="ECO:0000256" key="1">
    <source>
        <dbReference type="SAM" id="MobiDB-lite"/>
    </source>
</evidence>
<name>A0ABQ9H2P5_9NEOP</name>
<accession>A0ABQ9H2P5</accession>
<feature type="region of interest" description="Disordered" evidence="1">
    <location>
        <begin position="607"/>
        <end position="636"/>
    </location>
</feature>
<protein>
    <submittedName>
        <fullName evidence="2">Uncharacterized protein</fullName>
    </submittedName>
</protein>
<keyword evidence="3" id="KW-1185">Reference proteome</keyword>
<proteinExistence type="predicted"/>
<feature type="compositionally biased region" description="Basic and acidic residues" evidence="1">
    <location>
        <begin position="372"/>
        <end position="384"/>
    </location>
</feature>
<dbReference type="EMBL" id="JARBHB010000007">
    <property type="protein sequence ID" value="KAJ8878529.1"/>
    <property type="molecule type" value="Genomic_DNA"/>
</dbReference>
<feature type="compositionally biased region" description="Acidic residues" evidence="1">
    <location>
        <begin position="618"/>
        <end position="635"/>
    </location>
</feature>
<evidence type="ECO:0000313" key="3">
    <source>
        <dbReference type="Proteomes" id="UP001159363"/>
    </source>
</evidence>